<dbReference type="PANTHER" id="PTHR14218">
    <property type="entry name" value="PROTEASE S8 TRIPEPTIDYL PEPTIDASE I CLN2"/>
    <property type="match status" value="1"/>
</dbReference>
<evidence type="ECO:0000313" key="6">
    <source>
        <dbReference type="Proteomes" id="UP000315759"/>
    </source>
</evidence>
<dbReference type="Gene3D" id="3.40.50.200">
    <property type="entry name" value="Peptidase S8/S53 domain"/>
    <property type="match status" value="1"/>
</dbReference>
<keyword evidence="3" id="KW-0720">Serine protease</keyword>
<dbReference type="InterPro" id="IPR030400">
    <property type="entry name" value="Sedolisin_dom"/>
</dbReference>
<dbReference type="PANTHER" id="PTHR14218:SF15">
    <property type="entry name" value="TRIPEPTIDYL-PEPTIDASE 1"/>
    <property type="match status" value="1"/>
</dbReference>
<sequence>MFDRRTAVRVVGCSLATSLVAGVAVLISDHRSDSSPSPAVTIAGPYANLLASSTDLGPSQLDHAQLTVGLRGPTRPDPLLRWADTKGLDVRWQPGEDWAIVEGAPPVVAEAFDVPVHDYRGMQGQVFYASPQQPEVPAAVRNTVSDLGRILGYTPHREARPDHIPLDVPGQGLTPTALLTAYNANPLTEAGITGKGQTIVFFAFSGYDQGDLDDFAEMSGLPPLKPVLVGGQPSESRAETVMDLEVAHAIAPDARMVVVNARPTLEGGRTYERIAEMFDATNKQFPGAVWSLSIGWGCDALITATDLKPVQSALERAHRNGTSAFDASGDTGGLECKGGENWSSPPGPDDVGLDAVSSLPGMTSVGGTTLSTDEDGQWLAEQAWIDSPLSQGTSGGVSKLFPRPTWQRRLSIERDSGKKQRRLTPDVSALADPFTGIRIRFDQQDLVGAGTSQAAPVWAGLTALMNQYLLANGGQRLGDVNPLLYRVAAGANAPGFRDVTLGGSAVDVAVPGYDLATGLGSPNVAQLARDFLDIQKGMAPR</sequence>
<proteinExistence type="predicted"/>
<name>A0A544VZT4_9MYCO</name>
<dbReference type="InterPro" id="IPR036852">
    <property type="entry name" value="Peptidase_S8/S53_dom_sf"/>
</dbReference>
<feature type="domain" description="Peptidase S53" evidence="4">
    <location>
        <begin position="172"/>
        <end position="534"/>
    </location>
</feature>
<dbReference type="GO" id="GO:0006508">
    <property type="term" value="P:proteolysis"/>
    <property type="evidence" value="ECO:0007669"/>
    <property type="project" value="UniProtKB-KW"/>
</dbReference>
<keyword evidence="6" id="KW-1185">Reference proteome</keyword>
<evidence type="ECO:0000313" key="5">
    <source>
        <dbReference type="EMBL" id="TQR85504.1"/>
    </source>
</evidence>
<organism evidence="5 6">
    <name type="scientific">Mycolicibacterium hodleri</name>
    <dbReference type="NCBI Taxonomy" id="49897"/>
    <lineage>
        <taxon>Bacteria</taxon>
        <taxon>Bacillati</taxon>
        <taxon>Actinomycetota</taxon>
        <taxon>Actinomycetes</taxon>
        <taxon>Mycobacteriales</taxon>
        <taxon>Mycobacteriaceae</taxon>
        <taxon>Mycolicibacterium</taxon>
    </lineage>
</organism>
<dbReference type="CDD" id="cd04056">
    <property type="entry name" value="Peptidases_S53"/>
    <property type="match status" value="1"/>
</dbReference>
<keyword evidence="2" id="KW-0378">Hydrolase</keyword>
<dbReference type="SUPFAM" id="SSF52743">
    <property type="entry name" value="Subtilisin-like"/>
    <property type="match status" value="1"/>
</dbReference>
<dbReference type="EMBL" id="VIFX01000020">
    <property type="protein sequence ID" value="TQR85504.1"/>
    <property type="molecule type" value="Genomic_DNA"/>
</dbReference>
<dbReference type="GO" id="GO:0008240">
    <property type="term" value="F:tripeptidyl-peptidase activity"/>
    <property type="evidence" value="ECO:0007669"/>
    <property type="project" value="TreeGrafter"/>
</dbReference>
<dbReference type="AlphaFoldDB" id="A0A544VZT4"/>
<dbReference type="InterPro" id="IPR050819">
    <property type="entry name" value="Tripeptidyl-peptidase_I"/>
</dbReference>
<reference evidence="5 6" key="1">
    <citation type="submission" date="2018-10" db="EMBL/GenBank/DDBJ databases">
        <title>Draft genome of Mycobacterium hodleri strain B.</title>
        <authorList>
            <person name="Amande T.J."/>
            <person name="Mcgenity T.J."/>
        </authorList>
    </citation>
    <scope>NUCLEOTIDE SEQUENCE [LARGE SCALE GENOMIC DNA]</scope>
    <source>
        <strain evidence="5 6">B</strain>
    </source>
</reference>
<dbReference type="SUPFAM" id="SSF54897">
    <property type="entry name" value="Protease propeptides/inhibitors"/>
    <property type="match status" value="1"/>
</dbReference>
<evidence type="ECO:0000259" key="4">
    <source>
        <dbReference type="PROSITE" id="PS51695"/>
    </source>
</evidence>
<comment type="caution">
    <text evidence="5">The sequence shown here is derived from an EMBL/GenBank/DDBJ whole genome shotgun (WGS) entry which is preliminary data.</text>
</comment>
<evidence type="ECO:0000256" key="3">
    <source>
        <dbReference type="ARBA" id="ARBA00022825"/>
    </source>
</evidence>
<gene>
    <name evidence="5" type="ORF">D8S82_16750</name>
</gene>
<dbReference type="InterPro" id="IPR023828">
    <property type="entry name" value="Peptidase_S8_Ser-AS"/>
</dbReference>
<evidence type="ECO:0000256" key="1">
    <source>
        <dbReference type="ARBA" id="ARBA00022670"/>
    </source>
</evidence>
<dbReference type="GO" id="GO:0004252">
    <property type="term" value="F:serine-type endopeptidase activity"/>
    <property type="evidence" value="ECO:0007669"/>
    <property type="project" value="InterPro"/>
</dbReference>
<keyword evidence="1" id="KW-0645">Protease</keyword>
<dbReference type="PROSITE" id="PS00138">
    <property type="entry name" value="SUBTILASE_SER"/>
    <property type="match status" value="1"/>
</dbReference>
<evidence type="ECO:0000256" key="2">
    <source>
        <dbReference type="ARBA" id="ARBA00022801"/>
    </source>
</evidence>
<dbReference type="RefSeq" id="WP_142553162.1">
    <property type="nucleotide sequence ID" value="NZ_VIFX01000020.1"/>
</dbReference>
<protein>
    <submittedName>
        <fullName evidence="5">Peptidase S53</fullName>
    </submittedName>
</protein>
<dbReference type="Proteomes" id="UP000315759">
    <property type="component" value="Unassembled WGS sequence"/>
</dbReference>
<accession>A0A544VZT4</accession>
<dbReference type="PROSITE" id="PS51695">
    <property type="entry name" value="SEDOLISIN"/>
    <property type="match status" value="1"/>
</dbReference>